<evidence type="ECO:0000313" key="1">
    <source>
        <dbReference type="EMBL" id="ENI00836.1"/>
    </source>
</evidence>
<dbReference type="AlphaFoldDB" id="N4X2J9"/>
<dbReference type="HOGENOM" id="CLU_3111882_0_0_1"/>
<reference evidence="1 2" key="1">
    <citation type="journal article" date="2012" name="PLoS Pathog.">
        <title>Diverse lifestyles and strategies of plant pathogenesis encoded in the genomes of eighteen Dothideomycetes fungi.</title>
        <authorList>
            <person name="Ohm R.A."/>
            <person name="Feau N."/>
            <person name="Henrissat B."/>
            <person name="Schoch C.L."/>
            <person name="Horwitz B.A."/>
            <person name="Barry K.W."/>
            <person name="Condon B.J."/>
            <person name="Copeland A.C."/>
            <person name="Dhillon B."/>
            <person name="Glaser F."/>
            <person name="Hesse C.N."/>
            <person name="Kosti I."/>
            <person name="LaButti K."/>
            <person name="Lindquist E.A."/>
            <person name="Lucas S."/>
            <person name="Salamov A.A."/>
            <person name="Bradshaw R.E."/>
            <person name="Ciuffetti L."/>
            <person name="Hamelin R.C."/>
            <person name="Kema G.H.J."/>
            <person name="Lawrence C."/>
            <person name="Scott J.A."/>
            <person name="Spatafora J.W."/>
            <person name="Turgeon B.G."/>
            <person name="de Wit P.J.G.M."/>
            <person name="Zhong S."/>
            <person name="Goodwin S.B."/>
            <person name="Grigoriev I.V."/>
        </authorList>
    </citation>
    <scope>NUCLEOTIDE SEQUENCE [LARGE SCALE GENOMIC DNA]</scope>
    <source>
        <strain evidence="2">C4 / ATCC 48331 / race T</strain>
    </source>
</reference>
<accession>N4X2J9</accession>
<evidence type="ECO:0000313" key="2">
    <source>
        <dbReference type="Proteomes" id="UP000012338"/>
    </source>
</evidence>
<dbReference type="Proteomes" id="UP000012338">
    <property type="component" value="Unassembled WGS sequence"/>
</dbReference>
<gene>
    <name evidence="1" type="ORF">COCC4DRAFT_64962</name>
</gene>
<reference evidence="2" key="2">
    <citation type="journal article" date="2013" name="PLoS Genet.">
        <title>Comparative genome structure, secondary metabolite, and effector coding capacity across Cochliobolus pathogens.</title>
        <authorList>
            <person name="Condon B.J."/>
            <person name="Leng Y."/>
            <person name="Wu D."/>
            <person name="Bushley K.E."/>
            <person name="Ohm R.A."/>
            <person name="Otillar R."/>
            <person name="Martin J."/>
            <person name="Schackwitz W."/>
            <person name="Grimwood J."/>
            <person name="MohdZainudin N."/>
            <person name="Xue C."/>
            <person name="Wang R."/>
            <person name="Manning V.A."/>
            <person name="Dhillon B."/>
            <person name="Tu Z.J."/>
            <person name="Steffenson B.J."/>
            <person name="Salamov A."/>
            <person name="Sun H."/>
            <person name="Lowry S."/>
            <person name="LaButti K."/>
            <person name="Han J."/>
            <person name="Copeland A."/>
            <person name="Lindquist E."/>
            <person name="Barry K."/>
            <person name="Schmutz J."/>
            <person name="Baker S.E."/>
            <person name="Ciuffetti L.M."/>
            <person name="Grigoriev I.V."/>
            <person name="Zhong S."/>
            <person name="Turgeon B.G."/>
        </authorList>
    </citation>
    <scope>NUCLEOTIDE SEQUENCE [LARGE SCALE GENOMIC DNA]</scope>
    <source>
        <strain evidence="2">C4 / ATCC 48331 / race T</strain>
    </source>
</reference>
<organism evidence="1 2">
    <name type="scientific">Cochliobolus heterostrophus (strain C4 / ATCC 48331 / race T)</name>
    <name type="common">Southern corn leaf blight fungus</name>
    <name type="synonym">Bipolaris maydis</name>
    <dbReference type="NCBI Taxonomy" id="665024"/>
    <lineage>
        <taxon>Eukaryota</taxon>
        <taxon>Fungi</taxon>
        <taxon>Dikarya</taxon>
        <taxon>Ascomycota</taxon>
        <taxon>Pezizomycotina</taxon>
        <taxon>Dothideomycetes</taxon>
        <taxon>Pleosporomycetidae</taxon>
        <taxon>Pleosporales</taxon>
        <taxon>Pleosporineae</taxon>
        <taxon>Pleosporaceae</taxon>
        <taxon>Bipolaris</taxon>
    </lineage>
</organism>
<name>N4X2J9_COCH4</name>
<protein>
    <submittedName>
        <fullName evidence="1">Uncharacterized protein</fullName>
    </submittedName>
</protein>
<sequence length="55" mass="6059">MGATTLKAPDGPPLPFGVYRIQLSKSTELFLDLQKLGNEDARILELSEEKNENGI</sequence>
<dbReference type="EMBL" id="KB733471">
    <property type="protein sequence ID" value="ENI00836.1"/>
    <property type="molecule type" value="Genomic_DNA"/>
</dbReference>
<keyword evidence="2" id="KW-1185">Reference proteome</keyword>
<proteinExistence type="predicted"/>